<organism evidence="2">
    <name type="scientific">bioreactor metagenome</name>
    <dbReference type="NCBI Taxonomy" id="1076179"/>
    <lineage>
        <taxon>unclassified sequences</taxon>
        <taxon>metagenomes</taxon>
        <taxon>ecological metagenomes</taxon>
    </lineage>
</organism>
<feature type="transmembrane region" description="Helical" evidence="1">
    <location>
        <begin position="55"/>
        <end position="73"/>
    </location>
</feature>
<evidence type="ECO:0000313" key="2">
    <source>
        <dbReference type="EMBL" id="MPN04186.1"/>
    </source>
</evidence>
<reference evidence="2" key="1">
    <citation type="submission" date="2019-08" db="EMBL/GenBank/DDBJ databases">
        <authorList>
            <person name="Kucharzyk K."/>
            <person name="Murdoch R.W."/>
            <person name="Higgins S."/>
            <person name="Loffler F."/>
        </authorList>
    </citation>
    <scope>NUCLEOTIDE SEQUENCE</scope>
</reference>
<sequence length="192" mass="22613">MDKHPLINVILAIILIIFIIMFGIWVLQKMVSIVGNALEEMRDYLKDFVNNTDKLIVGVVISSIIAKIIEYRFNVKKYLFDKREQPYEQFITMVYKVMEETKKNEEDKISEEDMISMVSEFSKGLTLWGSNRVVKKWLKYRRESINSGGTETLILMEDIIYEIRKDIGLGRRLKKGDMLSFFINDIEKLIKK</sequence>
<protein>
    <submittedName>
        <fullName evidence="2">Uncharacterized protein</fullName>
    </submittedName>
</protein>
<comment type="caution">
    <text evidence="2">The sequence shown here is derived from an EMBL/GenBank/DDBJ whole genome shotgun (WGS) entry which is preliminary data.</text>
</comment>
<keyword evidence="1" id="KW-1133">Transmembrane helix</keyword>
<evidence type="ECO:0000256" key="1">
    <source>
        <dbReference type="SAM" id="Phobius"/>
    </source>
</evidence>
<keyword evidence="1" id="KW-0812">Transmembrane</keyword>
<keyword evidence="1" id="KW-0472">Membrane</keyword>
<proteinExistence type="predicted"/>
<gene>
    <name evidence="2" type="ORF">SDC9_151422</name>
</gene>
<dbReference type="EMBL" id="VSSQ01050119">
    <property type="protein sequence ID" value="MPN04186.1"/>
    <property type="molecule type" value="Genomic_DNA"/>
</dbReference>
<dbReference type="AlphaFoldDB" id="A0A645ERV9"/>
<accession>A0A645ERV9</accession>
<name>A0A645ERV9_9ZZZZ</name>
<feature type="transmembrane region" description="Helical" evidence="1">
    <location>
        <begin position="7"/>
        <end position="27"/>
    </location>
</feature>